<dbReference type="InterPro" id="IPR001789">
    <property type="entry name" value="Sig_transdc_resp-reg_receiver"/>
</dbReference>
<dbReference type="SMART" id="SM00850">
    <property type="entry name" value="LytTR"/>
    <property type="match status" value="1"/>
</dbReference>
<comment type="caution">
    <text evidence="2">The sequence shown here is derived from an EMBL/GenBank/DDBJ whole genome shotgun (WGS) entry which is preliminary data.</text>
</comment>
<feature type="domain" description="Response regulatory" evidence="1">
    <location>
        <begin position="3"/>
        <end position="121"/>
    </location>
</feature>
<evidence type="ECO:0000259" key="1">
    <source>
        <dbReference type="PROSITE" id="PS50110"/>
    </source>
</evidence>
<proteinExistence type="predicted"/>
<protein>
    <recommendedName>
        <fullName evidence="1">Response regulatory domain-containing protein</fullName>
    </recommendedName>
</protein>
<dbReference type="Gene3D" id="3.40.50.2300">
    <property type="match status" value="1"/>
</dbReference>
<dbReference type="InterPro" id="IPR007492">
    <property type="entry name" value="LytTR_DNA-bd_dom"/>
</dbReference>
<dbReference type="InterPro" id="IPR046947">
    <property type="entry name" value="LytR-like"/>
</dbReference>
<gene>
    <name evidence="2" type="ORF">SDC9_86650</name>
</gene>
<dbReference type="GO" id="GO:0003677">
    <property type="term" value="F:DNA binding"/>
    <property type="evidence" value="ECO:0007669"/>
    <property type="project" value="InterPro"/>
</dbReference>
<accession>A0A644ZGI8</accession>
<dbReference type="EMBL" id="VSSQ01008846">
    <property type="protein sequence ID" value="MPM40012.1"/>
    <property type="molecule type" value="Genomic_DNA"/>
</dbReference>
<dbReference type="Pfam" id="PF04397">
    <property type="entry name" value="LytTR"/>
    <property type="match status" value="1"/>
</dbReference>
<dbReference type="Pfam" id="PF00072">
    <property type="entry name" value="Response_reg"/>
    <property type="match status" value="1"/>
</dbReference>
<sequence length="244" mass="28049">MFDIAICDDDPTQLGLLVACTTEWINTSSFESSIHQFLHPDELLRSCEKRRYHLYILDIVMPMFNGIEAGKAIREHDRDAFILYTTSEPSFALQSFAANPIGYLLKPIDKQQFNTTLSLVASKLNLMQEHTYLIYTRDGIRILRLSEIICCEYTNHRVIYTLTGNRTATTSIITGSFANHVQTLLQDQRFVRPHVSFLLNMDYVIGFTKTRFNLQERASVPIVSKHYQAVRESYMNHLSAKGNT</sequence>
<dbReference type="PROSITE" id="PS50110">
    <property type="entry name" value="RESPONSE_REGULATORY"/>
    <property type="match status" value="1"/>
</dbReference>
<evidence type="ECO:0000313" key="2">
    <source>
        <dbReference type="EMBL" id="MPM40012.1"/>
    </source>
</evidence>
<reference evidence="2" key="1">
    <citation type="submission" date="2019-08" db="EMBL/GenBank/DDBJ databases">
        <authorList>
            <person name="Kucharzyk K."/>
            <person name="Murdoch R.W."/>
            <person name="Higgins S."/>
            <person name="Loffler F."/>
        </authorList>
    </citation>
    <scope>NUCLEOTIDE SEQUENCE</scope>
</reference>
<dbReference type="Gene3D" id="2.40.50.1020">
    <property type="entry name" value="LytTr DNA-binding domain"/>
    <property type="match status" value="1"/>
</dbReference>
<dbReference type="SUPFAM" id="SSF52172">
    <property type="entry name" value="CheY-like"/>
    <property type="match status" value="1"/>
</dbReference>
<dbReference type="InterPro" id="IPR011006">
    <property type="entry name" value="CheY-like_superfamily"/>
</dbReference>
<dbReference type="PANTHER" id="PTHR37299">
    <property type="entry name" value="TRANSCRIPTIONAL REGULATOR-RELATED"/>
    <property type="match status" value="1"/>
</dbReference>
<dbReference type="GO" id="GO:0000156">
    <property type="term" value="F:phosphorelay response regulator activity"/>
    <property type="evidence" value="ECO:0007669"/>
    <property type="project" value="InterPro"/>
</dbReference>
<dbReference type="SMART" id="SM00448">
    <property type="entry name" value="REC"/>
    <property type="match status" value="1"/>
</dbReference>
<name>A0A644ZGI8_9ZZZZ</name>
<organism evidence="2">
    <name type="scientific">bioreactor metagenome</name>
    <dbReference type="NCBI Taxonomy" id="1076179"/>
    <lineage>
        <taxon>unclassified sequences</taxon>
        <taxon>metagenomes</taxon>
        <taxon>ecological metagenomes</taxon>
    </lineage>
</organism>
<dbReference type="PANTHER" id="PTHR37299:SF1">
    <property type="entry name" value="STAGE 0 SPORULATION PROTEIN A HOMOLOG"/>
    <property type="match status" value="1"/>
</dbReference>
<dbReference type="AlphaFoldDB" id="A0A644ZGI8"/>